<sequence>MPPALKPTTDLANRIAAVYPALSGAHRRVADFVLQNPLDSATMTIEGLAERSSTSTATVTRFVRNLDYAGYSEFRAALSSALKLAMAPVDGLADGRAAAGSTFATLVTALKDQAANLTEAISTLDEAICSQVIDALLRSHRVFIVGSGASHHVAAYLEEGLALYLEASVIFASSRVGPEHAIRHMMSSGQNDLVLAISMPRYSRGTVELTSLAKKHGAMVIAFTDAPTSPLARIADVTLFAPARNRLLPNSPSAMFALADALITAVARERPDAVEALRELSESLLWTFYQ</sequence>
<keyword evidence="1" id="KW-0805">Transcription regulation</keyword>
<dbReference type="Proteomes" id="UP000704176">
    <property type="component" value="Unassembled WGS sequence"/>
</dbReference>
<evidence type="ECO:0000256" key="3">
    <source>
        <dbReference type="ARBA" id="ARBA00023163"/>
    </source>
</evidence>
<evidence type="ECO:0000313" key="7">
    <source>
        <dbReference type="Proteomes" id="UP000704176"/>
    </source>
</evidence>
<keyword evidence="7" id="KW-1185">Reference proteome</keyword>
<dbReference type="RefSeq" id="WP_224313535.1">
    <property type="nucleotide sequence ID" value="NZ_JAIRBM010000008.1"/>
</dbReference>
<gene>
    <name evidence="6" type="ORF">K9B37_13195</name>
</gene>
<dbReference type="Pfam" id="PF01418">
    <property type="entry name" value="HTH_6"/>
    <property type="match status" value="1"/>
</dbReference>
<evidence type="ECO:0000313" key="6">
    <source>
        <dbReference type="EMBL" id="MBZ6077233.1"/>
    </source>
</evidence>
<name>A0ABS7VNX7_9HYPH</name>
<dbReference type="InterPro" id="IPR009057">
    <property type="entry name" value="Homeodomain-like_sf"/>
</dbReference>
<keyword evidence="3" id="KW-0804">Transcription</keyword>
<dbReference type="PROSITE" id="PS51071">
    <property type="entry name" value="HTH_RPIR"/>
    <property type="match status" value="1"/>
</dbReference>
<dbReference type="Gene3D" id="3.40.50.10490">
    <property type="entry name" value="Glucose-6-phosphate isomerase like protein, domain 1"/>
    <property type="match status" value="1"/>
</dbReference>
<dbReference type="PANTHER" id="PTHR30514">
    <property type="entry name" value="GLUCOKINASE"/>
    <property type="match status" value="1"/>
</dbReference>
<proteinExistence type="predicted"/>
<dbReference type="InterPro" id="IPR001347">
    <property type="entry name" value="SIS_dom"/>
</dbReference>
<dbReference type="InterPro" id="IPR035472">
    <property type="entry name" value="RpiR-like_SIS"/>
</dbReference>
<reference evidence="6 7" key="1">
    <citation type="submission" date="2021-09" db="EMBL/GenBank/DDBJ databases">
        <title>The complete genome sequence of a new microorganism.</title>
        <authorList>
            <person name="Zi Z."/>
        </authorList>
    </citation>
    <scope>NUCLEOTIDE SEQUENCE [LARGE SCALE GENOMIC DNA]</scope>
    <source>
        <strain evidence="6 7">WGZ8</strain>
    </source>
</reference>
<dbReference type="Pfam" id="PF01380">
    <property type="entry name" value="SIS"/>
    <property type="match status" value="1"/>
</dbReference>
<comment type="caution">
    <text evidence="6">The sequence shown here is derived from an EMBL/GenBank/DDBJ whole genome shotgun (WGS) entry which is preliminary data.</text>
</comment>
<accession>A0ABS7VNX7</accession>
<dbReference type="InterPro" id="IPR036388">
    <property type="entry name" value="WH-like_DNA-bd_sf"/>
</dbReference>
<evidence type="ECO:0000256" key="2">
    <source>
        <dbReference type="ARBA" id="ARBA00023125"/>
    </source>
</evidence>
<dbReference type="SUPFAM" id="SSF46689">
    <property type="entry name" value="Homeodomain-like"/>
    <property type="match status" value="1"/>
</dbReference>
<feature type="domain" description="SIS" evidence="5">
    <location>
        <begin position="132"/>
        <end position="272"/>
    </location>
</feature>
<dbReference type="Gene3D" id="1.10.10.10">
    <property type="entry name" value="Winged helix-like DNA-binding domain superfamily/Winged helix DNA-binding domain"/>
    <property type="match status" value="1"/>
</dbReference>
<dbReference type="PROSITE" id="PS51464">
    <property type="entry name" value="SIS"/>
    <property type="match status" value="1"/>
</dbReference>
<evidence type="ECO:0000259" key="4">
    <source>
        <dbReference type="PROSITE" id="PS51071"/>
    </source>
</evidence>
<evidence type="ECO:0000256" key="1">
    <source>
        <dbReference type="ARBA" id="ARBA00023015"/>
    </source>
</evidence>
<dbReference type="InterPro" id="IPR000281">
    <property type="entry name" value="HTH_RpiR"/>
</dbReference>
<dbReference type="CDD" id="cd05013">
    <property type="entry name" value="SIS_RpiR"/>
    <property type="match status" value="1"/>
</dbReference>
<dbReference type="InterPro" id="IPR046348">
    <property type="entry name" value="SIS_dom_sf"/>
</dbReference>
<dbReference type="InterPro" id="IPR047640">
    <property type="entry name" value="RpiR-like"/>
</dbReference>
<dbReference type="EMBL" id="JAIRBM010000008">
    <property type="protein sequence ID" value="MBZ6077233.1"/>
    <property type="molecule type" value="Genomic_DNA"/>
</dbReference>
<keyword evidence="2" id="KW-0238">DNA-binding</keyword>
<protein>
    <submittedName>
        <fullName evidence="6">MurR/RpiR family transcriptional regulator</fullName>
    </submittedName>
</protein>
<evidence type="ECO:0000259" key="5">
    <source>
        <dbReference type="PROSITE" id="PS51464"/>
    </source>
</evidence>
<feature type="domain" description="HTH rpiR-type" evidence="4">
    <location>
        <begin position="9"/>
        <end position="85"/>
    </location>
</feature>
<organism evidence="6 7">
    <name type="scientific">Microvirga puerhi</name>
    <dbReference type="NCBI Taxonomy" id="2876078"/>
    <lineage>
        <taxon>Bacteria</taxon>
        <taxon>Pseudomonadati</taxon>
        <taxon>Pseudomonadota</taxon>
        <taxon>Alphaproteobacteria</taxon>
        <taxon>Hyphomicrobiales</taxon>
        <taxon>Methylobacteriaceae</taxon>
        <taxon>Microvirga</taxon>
    </lineage>
</organism>
<dbReference type="SUPFAM" id="SSF53697">
    <property type="entry name" value="SIS domain"/>
    <property type="match status" value="1"/>
</dbReference>